<dbReference type="OrthoDB" id="5871589at2759"/>
<dbReference type="AlphaFoldDB" id="A0A7I4YVT1"/>
<accession>A0A7I4YVT1</accession>
<feature type="region of interest" description="Disordered" evidence="1">
    <location>
        <begin position="54"/>
        <end position="79"/>
    </location>
</feature>
<evidence type="ECO:0000256" key="1">
    <source>
        <dbReference type="SAM" id="MobiDB-lite"/>
    </source>
</evidence>
<organism evidence="2 3">
    <name type="scientific">Haemonchus contortus</name>
    <name type="common">Barber pole worm</name>
    <dbReference type="NCBI Taxonomy" id="6289"/>
    <lineage>
        <taxon>Eukaryota</taxon>
        <taxon>Metazoa</taxon>
        <taxon>Ecdysozoa</taxon>
        <taxon>Nematoda</taxon>
        <taxon>Chromadorea</taxon>
        <taxon>Rhabditida</taxon>
        <taxon>Rhabditina</taxon>
        <taxon>Rhabditomorpha</taxon>
        <taxon>Strongyloidea</taxon>
        <taxon>Trichostrongylidae</taxon>
        <taxon>Haemonchus</taxon>
    </lineage>
</organism>
<evidence type="ECO:0000313" key="3">
    <source>
        <dbReference type="WBParaSite" id="HCON_00147640-00001"/>
    </source>
</evidence>
<dbReference type="Proteomes" id="UP000025227">
    <property type="component" value="Unplaced"/>
</dbReference>
<sequence>MCGVTLMHKIPADEIRRRAGVKDVIENIYGPKTRWAGHVARLNDKRWTSRVTYSYSRETKRPRGRPQPGGVIPLENYSDRGSNMWQETEMNGMDASCRVGEITVEERTSR</sequence>
<proteinExistence type="predicted"/>
<protein>
    <submittedName>
        <fullName evidence="3">Transposase</fullName>
    </submittedName>
</protein>
<name>A0A7I4YVT1_HAECO</name>
<keyword evidence="2" id="KW-1185">Reference proteome</keyword>
<evidence type="ECO:0000313" key="2">
    <source>
        <dbReference type="Proteomes" id="UP000025227"/>
    </source>
</evidence>
<reference evidence="3" key="1">
    <citation type="submission" date="2020-12" db="UniProtKB">
        <authorList>
            <consortium name="WormBaseParasite"/>
        </authorList>
    </citation>
    <scope>IDENTIFICATION</scope>
    <source>
        <strain evidence="3">MHco3</strain>
    </source>
</reference>
<dbReference type="WBParaSite" id="HCON_00147640-00001">
    <property type="protein sequence ID" value="HCON_00147640-00001"/>
    <property type="gene ID" value="HCON_00147640"/>
</dbReference>